<dbReference type="InParanoid" id="A0A1X7UB87"/>
<organism evidence="2">
    <name type="scientific">Amphimedon queenslandica</name>
    <name type="common">Sponge</name>
    <dbReference type="NCBI Taxonomy" id="400682"/>
    <lineage>
        <taxon>Eukaryota</taxon>
        <taxon>Metazoa</taxon>
        <taxon>Porifera</taxon>
        <taxon>Demospongiae</taxon>
        <taxon>Heteroscleromorpha</taxon>
        <taxon>Haplosclerida</taxon>
        <taxon>Niphatidae</taxon>
        <taxon>Amphimedon</taxon>
    </lineage>
</organism>
<evidence type="ECO:0000256" key="1">
    <source>
        <dbReference type="SAM" id="Phobius"/>
    </source>
</evidence>
<reference evidence="2" key="1">
    <citation type="submission" date="2017-05" db="UniProtKB">
        <authorList>
            <consortium name="EnsemblMetazoa"/>
        </authorList>
    </citation>
    <scope>IDENTIFICATION</scope>
</reference>
<keyword evidence="1" id="KW-0472">Membrane</keyword>
<protein>
    <submittedName>
        <fullName evidence="2">Uncharacterized protein</fullName>
    </submittedName>
</protein>
<sequence>MLVLLMKLVLFYCFFVLFFVATHNC</sequence>
<keyword evidence="1" id="KW-0812">Transmembrane</keyword>
<dbReference type="EnsemblMetazoa" id="Aqu2.1.25036_001">
    <property type="protein sequence ID" value="Aqu2.1.25036_001"/>
    <property type="gene ID" value="Aqu2.1.25036"/>
</dbReference>
<name>A0A1X7UB87_AMPQE</name>
<accession>A0A1X7UB87</accession>
<proteinExistence type="predicted"/>
<dbReference type="AlphaFoldDB" id="A0A1X7UB87"/>
<feature type="transmembrane region" description="Helical" evidence="1">
    <location>
        <begin position="6"/>
        <end position="22"/>
    </location>
</feature>
<evidence type="ECO:0000313" key="2">
    <source>
        <dbReference type="EnsemblMetazoa" id="Aqu2.1.25036_001"/>
    </source>
</evidence>
<keyword evidence="1" id="KW-1133">Transmembrane helix</keyword>